<gene>
    <name evidence="2" type="ORF">LUZ62_087355</name>
</gene>
<dbReference type="GO" id="GO:0016740">
    <property type="term" value="F:transferase activity"/>
    <property type="evidence" value="ECO:0007669"/>
    <property type="project" value="UniProtKB-KW"/>
</dbReference>
<reference evidence="2" key="1">
    <citation type="submission" date="2022-08" db="EMBL/GenBank/DDBJ databases">
        <authorList>
            <person name="Marques A."/>
        </authorList>
    </citation>
    <scope>NUCLEOTIDE SEQUENCE</scope>
    <source>
        <strain evidence="2">RhyPub2mFocal</strain>
        <tissue evidence="2">Leaves</tissue>
    </source>
</reference>
<evidence type="ECO:0000256" key="1">
    <source>
        <dbReference type="ARBA" id="ARBA00022679"/>
    </source>
</evidence>
<sequence length="469" mass="52473">MTSLTFPPVRIIKTYTVTPRHNPEVPRQLHLSAWDVGMLSTHYIQRGLLFTYPPNLSAQQIIERLRSSLEEALFHFYILSGRLRVVSCEGGGVTCHVEVECEGDGAEFVHAVADEIGVTDVVTMGGQDLPKFLKEFFPLDLAHAVNFDGCTKPLLTVQVTELIGGIFIGCTFNHVIGDGTSFWHFFDAWAEITRCKAAGNEVILSQPPVHDRWFIGGYGEPPIKLPYSSPAEFVVRPLTLLLREKMFHFSSESLAKLKERANQEYRKGIISTFQALSALMWRSITRARCCPPDQKTSCQLIIQNRARLQPPLSPNYFGNSICLISTSTTARELLDNNLGWSSWLAHQIVSNHTDSAIRDQTHKYMEDPFVYNGNMFDKHSILMVGSPWFNMYGCDFGWGKPLAARCSIGNKFDGKISAYPGWEGGGSVDLEVCLLPEYMSALERDEEFLAVVSPPIDLEVLLGTSNKDV</sequence>
<dbReference type="InterPro" id="IPR051283">
    <property type="entry name" value="Sec_Metabolite_Acyltrans"/>
</dbReference>
<proteinExistence type="predicted"/>
<keyword evidence="3" id="KW-1185">Reference proteome</keyword>
<keyword evidence="1" id="KW-0808">Transferase</keyword>
<organism evidence="2 3">
    <name type="scientific">Rhynchospora pubera</name>
    <dbReference type="NCBI Taxonomy" id="906938"/>
    <lineage>
        <taxon>Eukaryota</taxon>
        <taxon>Viridiplantae</taxon>
        <taxon>Streptophyta</taxon>
        <taxon>Embryophyta</taxon>
        <taxon>Tracheophyta</taxon>
        <taxon>Spermatophyta</taxon>
        <taxon>Magnoliopsida</taxon>
        <taxon>Liliopsida</taxon>
        <taxon>Poales</taxon>
        <taxon>Cyperaceae</taxon>
        <taxon>Cyperoideae</taxon>
        <taxon>Rhynchosporeae</taxon>
        <taxon>Rhynchospora</taxon>
    </lineage>
</organism>
<protein>
    <submittedName>
        <fullName evidence="2">HXXXD-type acyl-transferase-like protein</fullName>
    </submittedName>
</protein>
<dbReference type="Gene3D" id="3.30.559.10">
    <property type="entry name" value="Chloramphenicol acetyltransferase-like domain"/>
    <property type="match status" value="2"/>
</dbReference>
<comment type="caution">
    <text evidence="2">The sequence shown here is derived from an EMBL/GenBank/DDBJ whole genome shotgun (WGS) entry which is preliminary data.</text>
</comment>
<dbReference type="InterPro" id="IPR023213">
    <property type="entry name" value="CAT-like_dom_sf"/>
</dbReference>
<name>A0AAV8CC50_9POAL</name>
<dbReference type="AlphaFoldDB" id="A0AAV8CC50"/>
<accession>A0AAV8CC50</accession>
<dbReference type="EMBL" id="JAMFTS010000005">
    <property type="protein sequence ID" value="KAJ4752950.1"/>
    <property type="molecule type" value="Genomic_DNA"/>
</dbReference>
<evidence type="ECO:0000313" key="2">
    <source>
        <dbReference type="EMBL" id="KAJ4752950.1"/>
    </source>
</evidence>
<dbReference type="Proteomes" id="UP001140206">
    <property type="component" value="Chromosome 5"/>
</dbReference>
<dbReference type="PANTHER" id="PTHR31896:SF12">
    <property type="entry name" value="HXXXD-TYPE ACYL-TRANSFERASE FAMILY PROTEIN"/>
    <property type="match status" value="1"/>
</dbReference>
<dbReference type="Pfam" id="PF02458">
    <property type="entry name" value="Transferase"/>
    <property type="match status" value="1"/>
</dbReference>
<dbReference type="PANTHER" id="PTHR31896">
    <property type="entry name" value="FAMILY REGULATORY PROTEIN, PUTATIVE (AFU_ORTHOLOGUE AFUA_3G14730)-RELATED"/>
    <property type="match status" value="1"/>
</dbReference>
<evidence type="ECO:0000313" key="3">
    <source>
        <dbReference type="Proteomes" id="UP001140206"/>
    </source>
</evidence>